<dbReference type="STRING" id="930129.SAMN05216352_102364"/>
<dbReference type="AlphaFoldDB" id="A0A1G8ESP5"/>
<accession>A0A1G8ESP5</accession>
<keyword evidence="2" id="KW-1185">Reference proteome</keyword>
<sequence length="166" mass="17635">MLVRGGSMTPEIVQHFSEALGLPENRVAVKGIDAIKNLFYHQTKPGPELVTPVGIAIAAKEHPVEYIPVKVNEKSLRLFDVKTLSIGDAILTSGLSIPKLHGKPGAATVVTLNNQLVTVPGTRGEPLVLLKNGKAADFNDSISSNDEIMAEKGTDGAPVNATFKEM</sequence>
<evidence type="ECO:0000313" key="1">
    <source>
        <dbReference type="EMBL" id="SDH72913.1"/>
    </source>
</evidence>
<organism evidence="1 2">
    <name type="scientific">Alteribacillus bidgolensis</name>
    <dbReference type="NCBI Taxonomy" id="930129"/>
    <lineage>
        <taxon>Bacteria</taxon>
        <taxon>Bacillati</taxon>
        <taxon>Bacillota</taxon>
        <taxon>Bacilli</taxon>
        <taxon>Bacillales</taxon>
        <taxon>Bacillaceae</taxon>
        <taxon>Alteribacillus</taxon>
    </lineage>
</organism>
<proteinExistence type="predicted"/>
<gene>
    <name evidence="1" type="ORF">SAMN05216352_102364</name>
</gene>
<reference evidence="1 2" key="1">
    <citation type="submission" date="2016-10" db="EMBL/GenBank/DDBJ databases">
        <authorList>
            <person name="de Groot N.N."/>
        </authorList>
    </citation>
    <scope>NUCLEOTIDE SEQUENCE [LARGE SCALE GENOMIC DNA]</scope>
    <source>
        <strain evidence="2">P4B,CCM 7963,CECT 7998,DSM 25260,IBRC-M 10614,KCTC 13821</strain>
    </source>
</reference>
<dbReference type="Proteomes" id="UP000199017">
    <property type="component" value="Unassembled WGS sequence"/>
</dbReference>
<protein>
    <submittedName>
        <fullName evidence="1">Uncharacterized protein</fullName>
    </submittedName>
</protein>
<evidence type="ECO:0000313" key="2">
    <source>
        <dbReference type="Proteomes" id="UP000199017"/>
    </source>
</evidence>
<dbReference type="EMBL" id="FNDU01000002">
    <property type="protein sequence ID" value="SDH72913.1"/>
    <property type="molecule type" value="Genomic_DNA"/>
</dbReference>
<name>A0A1G8ESP5_9BACI</name>